<dbReference type="AlphaFoldDB" id="A0A9P6J6K0"/>
<evidence type="ECO:0000313" key="2">
    <source>
        <dbReference type="EMBL" id="KAF9963672.1"/>
    </source>
</evidence>
<proteinExistence type="predicted"/>
<feature type="compositionally biased region" description="Polar residues" evidence="1">
    <location>
        <begin position="202"/>
        <end position="222"/>
    </location>
</feature>
<reference evidence="2" key="1">
    <citation type="journal article" date="2020" name="Fungal Divers.">
        <title>Resolving the Mortierellaceae phylogeny through synthesis of multi-gene phylogenetics and phylogenomics.</title>
        <authorList>
            <person name="Vandepol N."/>
            <person name="Liber J."/>
            <person name="Desiro A."/>
            <person name="Na H."/>
            <person name="Kennedy M."/>
            <person name="Barry K."/>
            <person name="Grigoriev I.V."/>
            <person name="Miller A.N."/>
            <person name="O'Donnell K."/>
            <person name="Stajich J.E."/>
            <person name="Bonito G."/>
        </authorList>
    </citation>
    <scope>NUCLEOTIDE SEQUENCE</scope>
    <source>
        <strain evidence="2">MES-2147</strain>
    </source>
</reference>
<organism evidence="2 3">
    <name type="scientific">Modicella reniformis</name>
    <dbReference type="NCBI Taxonomy" id="1440133"/>
    <lineage>
        <taxon>Eukaryota</taxon>
        <taxon>Fungi</taxon>
        <taxon>Fungi incertae sedis</taxon>
        <taxon>Mucoromycota</taxon>
        <taxon>Mortierellomycotina</taxon>
        <taxon>Mortierellomycetes</taxon>
        <taxon>Mortierellales</taxon>
        <taxon>Mortierellaceae</taxon>
        <taxon>Modicella</taxon>
    </lineage>
</organism>
<feature type="compositionally biased region" description="Basic and acidic residues" evidence="1">
    <location>
        <begin position="1085"/>
        <end position="1102"/>
    </location>
</feature>
<evidence type="ECO:0000256" key="1">
    <source>
        <dbReference type="SAM" id="MobiDB-lite"/>
    </source>
</evidence>
<feature type="compositionally biased region" description="Acidic residues" evidence="1">
    <location>
        <begin position="556"/>
        <end position="567"/>
    </location>
</feature>
<feature type="region of interest" description="Disordered" evidence="1">
    <location>
        <begin position="427"/>
        <end position="875"/>
    </location>
</feature>
<feature type="compositionally biased region" description="Low complexity" evidence="1">
    <location>
        <begin position="722"/>
        <end position="731"/>
    </location>
</feature>
<feature type="compositionally biased region" description="Low complexity" evidence="1">
    <location>
        <begin position="484"/>
        <end position="503"/>
    </location>
</feature>
<comment type="caution">
    <text evidence="2">The sequence shown here is derived from an EMBL/GenBank/DDBJ whole genome shotgun (WGS) entry which is preliminary data.</text>
</comment>
<feature type="compositionally biased region" description="Acidic residues" evidence="1">
    <location>
        <begin position="667"/>
        <end position="677"/>
    </location>
</feature>
<accession>A0A9P6J6K0</accession>
<feature type="region of interest" description="Disordered" evidence="1">
    <location>
        <begin position="1080"/>
        <end position="1102"/>
    </location>
</feature>
<gene>
    <name evidence="2" type="ORF">BGZ65_001365</name>
</gene>
<feature type="compositionally biased region" description="Basic residues" evidence="1">
    <location>
        <begin position="773"/>
        <end position="783"/>
    </location>
</feature>
<feature type="compositionally biased region" description="Low complexity" evidence="1">
    <location>
        <begin position="655"/>
        <end position="666"/>
    </location>
</feature>
<dbReference type="Proteomes" id="UP000749646">
    <property type="component" value="Unassembled WGS sequence"/>
</dbReference>
<name>A0A9P6J6K0_9FUNG</name>
<sequence>MQSNHVYRLPVTNIAYHVYNDDLGRAQAISRQAFQRTLASYHEHEELADLFQIELDKRERLAQERKEHEKLLKTQKLKSSKRPHPGRSLDRTQTLLPERQSLRRHLRSNHGALEGSKGTSEKALNHLKRSRRNSDISNSDISGYDDMRILPAVPRSKTSSSGKVGLSVHHERSLSSSPALPLTPSPRLTPTDSRNEIHGSVESGSDPFSRSSDQLATNQASGVSLASMSPTISSLPAHWARALAGRRKRKQAIPVHPSVVERIPGITLRIQRELQGDLLQVEILKNLDDYRVQDSNHSPLLKLQETQDRRKIKESIDSGRPGYSFFPTLSSVQRMASPDLREASPHHPDPAIISTGNTASLTWAGSNGGSAESLTTMADTMDVRSLPLSWENFSTRGCVVNKVIGKHDAQLDILEEVVQDAVARQQYAHQNSTPQSQQHPPHQDRDNEENSTLTQSPKKPSGASAGSSIVPTAVAASSSNSRTTRISGMSSSTVSSRSAPARATRSRRQISDKHGDGPEGESNLAAHEDIELVLKQKRKKKQEGRRQLGGPGSSKDEDEDDDEDDVHDNEPGSTFQKKTHQDYGEIGAARESLTGGKQEVKDGNASMRRRRKSLQSRQMAITGKDGILESRGQAPKQPNVASRSRTSSARHCHPSNTCSDNDTSSSSEDDAMDDEDYYDRNYKSLGASAPSGVARRKRTLSESKLAVITALKSRPEPKAPNTATGTTTGGTLEKVFAPPSSPQKSSMPRPGDRRKKSQTPVSVPVHSAEGIRRNKKLWSRGRNTRKEDEVVDTTSDGSSDSDRDDGDGDSKMPLVKHPQSSQSMPVSMDNYLRDRNGDRNGATLSTSPSSVVGKIYSTGTKDGISNHDSGSRTRARARSFSSTIVTTDRTNFFESALDVIDQKRRESIAKKKAAKAEADERERLERLEREQRERREKEAKERQETLVRLQAQGKAQKIEASNLPKSSKSLPGRVLRRSRGDGFAEDGSVDPDCTSCRLELSADDKALWKVAYELGEIWLPKTWGTHAILCTTCRQQYLDHHSRCTACFYVPVKEEMATSGASCSRCKAGTWLTEAARVPVNSTHMPEKKESRRKNGSDMSVH</sequence>
<feature type="compositionally biased region" description="Low complexity" evidence="1">
    <location>
        <begin position="174"/>
        <end position="192"/>
    </location>
</feature>
<feature type="compositionally biased region" description="Basic residues" evidence="1">
    <location>
        <begin position="73"/>
        <end position="85"/>
    </location>
</feature>
<evidence type="ECO:0000313" key="3">
    <source>
        <dbReference type="Proteomes" id="UP000749646"/>
    </source>
</evidence>
<feature type="compositionally biased region" description="Polar residues" evidence="1">
    <location>
        <begin position="450"/>
        <end position="483"/>
    </location>
</feature>
<dbReference type="OrthoDB" id="2405518at2759"/>
<feature type="region of interest" description="Disordered" evidence="1">
    <location>
        <begin position="68"/>
        <end position="222"/>
    </location>
</feature>
<feature type="region of interest" description="Disordered" evidence="1">
    <location>
        <begin position="950"/>
        <end position="990"/>
    </location>
</feature>
<protein>
    <submittedName>
        <fullName evidence="2">Uncharacterized protein</fullName>
    </submittedName>
</protein>
<keyword evidence="3" id="KW-1185">Reference proteome</keyword>
<feature type="compositionally biased region" description="Low complexity" evidence="1">
    <location>
        <begin position="429"/>
        <end position="440"/>
    </location>
</feature>
<dbReference type="EMBL" id="JAAAHW010006271">
    <property type="protein sequence ID" value="KAF9963672.1"/>
    <property type="molecule type" value="Genomic_DNA"/>
</dbReference>